<evidence type="ECO:0000313" key="2">
    <source>
        <dbReference type="Proteomes" id="UP001145145"/>
    </source>
</evidence>
<accession>A0A9W6CAA9</accession>
<gene>
    <name evidence="1" type="ORF">Selli1_27260</name>
</gene>
<dbReference type="SFLD" id="SFLDS00003">
    <property type="entry name" value="Haloacid_Dehalogenase"/>
    <property type="match status" value="1"/>
</dbReference>
<evidence type="ECO:0008006" key="3">
    <source>
        <dbReference type="Google" id="ProtNLM"/>
    </source>
</evidence>
<dbReference type="CDD" id="cd07516">
    <property type="entry name" value="HAD_Pase"/>
    <property type="match status" value="1"/>
</dbReference>
<dbReference type="SFLD" id="SFLDG01140">
    <property type="entry name" value="C2.B:_Phosphomannomutase_and_P"/>
    <property type="match status" value="1"/>
</dbReference>
<dbReference type="Proteomes" id="UP001145145">
    <property type="component" value="Unassembled WGS sequence"/>
</dbReference>
<evidence type="ECO:0000313" key="1">
    <source>
        <dbReference type="EMBL" id="GLG05552.1"/>
    </source>
</evidence>
<dbReference type="NCBIfam" id="TIGR01484">
    <property type="entry name" value="HAD-SF-IIB"/>
    <property type="match status" value="1"/>
</dbReference>
<dbReference type="PANTHER" id="PTHR10000">
    <property type="entry name" value="PHOSPHOSERINE PHOSPHATASE"/>
    <property type="match status" value="1"/>
</dbReference>
<proteinExistence type="predicted"/>
<organism evidence="1 2">
    <name type="scientific">Sellimonas catena</name>
    <dbReference type="NCBI Taxonomy" id="2994035"/>
    <lineage>
        <taxon>Bacteria</taxon>
        <taxon>Bacillati</taxon>
        <taxon>Bacillota</taxon>
        <taxon>Clostridia</taxon>
        <taxon>Lachnospirales</taxon>
        <taxon>Lachnospiraceae</taxon>
        <taxon>Sellimonas</taxon>
    </lineage>
</organism>
<dbReference type="SUPFAM" id="SSF56784">
    <property type="entry name" value="HAD-like"/>
    <property type="match status" value="1"/>
</dbReference>
<dbReference type="PROSITE" id="PS01228">
    <property type="entry name" value="COF_1"/>
    <property type="match status" value="1"/>
</dbReference>
<dbReference type="EMBL" id="BSBO01000031">
    <property type="protein sequence ID" value="GLG05552.1"/>
    <property type="molecule type" value="Genomic_DNA"/>
</dbReference>
<dbReference type="InterPro" id="IPR036412">
    <property type="entry name" value="HAD-like_sf"/>
</dbReference>
<dbReference type="GO" id="GO:0000287">
    <property type="term" value="F:magnesium ion binding"/>
    <property type="evidence" value="ECO:0007669"/>
    <property type="project" value="TreeGrafter"/>
</dbReference>
<sequence length="294" mass="33222">MIKVIAADMDGTLLNSGHTISEQTYQTIQDVQQGGIRFMIATGRDYPSASDTLKNFPLDCDWVTGSGAEIRNRDGELLQTIPMDPKCFEQIVSCVEKFPAYIRFCTTGKDIVLTEEEDLEQKLLEESRLFFPGNTDEEILESDQFQQLLRRMCRIGSLEELWEMKIPIYKVFINAKTGEIIQEIWKEMEKIPGIAVASSFFNNLELTDEKAQKGHAISRYMEKLGYRKEEVMVLGDSLNDLSMFQAGFGAAVAMGNAHEKILEAAGYITKTNDEDGAAFAMRLALENRLDEIKK</sequence>
<dbReference type="InterPro" id="IPR000150">
    <property type="entry name" value="Cof"/>
</dbReference>
<dbReference type="Pfam" id="PF08282">
    <property type="entry name" value="Hydrolase_3"/>
    <property type="match status" value="1"/>
</dbReference>
<protein>
    <recommendedName>
        <fullName evidence="3">Cof-type HAD-IIB family hydrolase</fullName>
    </recommendedName>
</protein>
<comment type="caution">
    <text evidence="1">The sequence shown here is derived from an EMBL/GenBank/DDBJ whole genome shotgun (WGS) entry which is preliminary data.</text>
</comment>
<dbReference type="RefSeq" id="WP_281873486.1">
    <property type="nucleotide sequence ID" value="NZ_BSBO01000031.1"/>
</dbReference>
<dbReference type="InterPro" id="IPR006379">
    <property type="entry name" value="HAD-SF_hydro_IIB"/>
</dbReference>
<dbReference type="Gene3D" id="3.40.50.1000">
    <property type="entry name" value="HAD superfamily/HAD-like"/>
    <property type="match status" value="1"/>
</dbReference>
<dbReference type="Gene3D" id="3.30.1240.10">
    <property type="match status" value="1"/>
</dbReference>
<dbReference type="GO" id="GO:0016791">
    <property type="term" value="F:phosphatase activity"/>
    <property type="evidence" value="ECO:0007669"/>
    <property type="project" value="UniProtKB-ARBA"/>
</dbReference>
<dbReference type="InterPro" id="IPR023214">
    <property type="entry name" value="HAD_sf"/>
</dbReference>
<dbReference type="NCBIfam" id="TIGR00099">
    <property type="entry name" value="Cof-subfamily"/>
    <property type="match status" value="1"/>
</dbReference>
<dbReference type="PANTHER" id="PTHR10000:SF55">
    <property type="entry name" value="5-AMINO-6-(5-PHOSPHO-D-RIBITYLAMINO)URACIL PHOSPHATASE YCSE"/>
    <property type="match status" value="1"/>
</dbReference>
<keyword evidence="2" id="KW-1185">Reference proteome</keyword>
<reference evidence="1 2" key="1">
    <citation type="journal article" date="2023" name="Int. J. Syst. Evol. Microbiol.">
        <title>Sellimonas catena sp. nov., isolated from human faeces.</title>
        <authorList>
            <person name="Hisatomi A."/>
            <person name="Ohkuma M."/>
            <person name="Sakamoto M."/>
        </authorList>
    </citation>
    <scope>NUCLEOTIDE SEQUENCE [LARGE SCALE GENOMIC DNA]</scope>
    <source>
        <strain evidence="1 2">12EGH17</strain>
    </source>
</reference>
<dbReference type="AlphaFoldDB" id="A0A9W6CAA9"/>
<name>A0A9W6CAA9_9FIRM</name>
<dbReference type="GO" id="GO:0005829">
    <property type="term" value="C:cytosol"/>
    <property type="evidence" value="ECO:0007669"/>
    <property type="project" value="TreeGrafter"/>
</dbReference>